<dbReference type="Gene3D" id="3.30.420.480">
    <property type="entry name" value="Domain of unknown function (DUF4445)"/>
    <property type="match status" value="1"/>
</dbReference>
<protein>
    <submittedName>
        <fullName evidence="3">DUF4445 domain-containing protein</fullName>
    </submittedName>
</protein>
<dbReference type="InterPro" id="IPR042259">
    <property type="entry name" value="Raco-like_middle_sf"/>
</dbReference>
<dbReference type="InterPro" id="IPR036010">
    <property type="entry name" value="2Fe-2S_ferredoxin-like_sf"/>
</dbReference>
<evidence type="ECO:0000313" key="4">
    <source>
        <dbReference type="EMBL" id="RHK96937.1"/>
    </source>
</evidence>
<dbReference type="Gene3D" id="3.10.20.30">
    <property type="match status" value="1"/>
</dbReference>
<evidence type="ECO:0000259" key="1">
    <source>
        <dbReference type="PROSITE" id="PS51085"/>
    </source>
</evidence>
<dbReference type="InterPro" id="IPR052911">
    <property type="entry name" value="Corrinoid_activation_enz"/>
</dbReference>
<dbReference type="EMBL" id="QSHL01000005">
    <property type="protein sequence ID" value="RHC07002.1"/>
    <property type="molecule type" value="Genomic_DNA"/>
</dbReference>
<dbReference type="InterPro" id="IPR041414">
    <property type="entry name" value="Raco-like_middle"/>
</dbReference>
<dbReference type="AlphaFoldDB" id="A0A414W521"/>
<dbReference type="EMBL" id="QRJH01000002">
    <property type="protein sequence ID" value="RHH20392.1"/>
    <property type="molecule type" value="Genomic_DNA"/>
</dbReference>
<evidence type="ECO:0000313" key="6">
    <source>
        <dbReference type="Proteomes" id="UP000284024"/>
    </source>
</evidence>
<dbReference type="PROSITE" id="PS51085">
    <property type="entry name" value="2FE2S_FER_2"/>
    <property type="match status" value="1"/>
</dbReference>
<dbReference type="CDD" id="cd00207">
    <property type="entry name" value="fer2"/>
    <property type="match status" value="1"/>
</dbReference>
<proteinExistence type="predicted"/>
<dbReference type="InterPro" id="IPR012675">
    <property type="entry name" value="Beta-grasp_dom_sf"/>
</dbReference>
<dbReference type="GO" id="GO:0051536">
    <property type="term" value="F:iron-sulfur cluster binding"/>
    <property type="evidence" value="ECO:0007669"/>
    <property type="project" value="InterPro"/>
</dbReference>
<organism evidence="3 6">
    <name type="scientific">Blautia obeum</name>
    <dbReference type="NCBI Taxonomy" id="40520"/>
    <lineage>
        <taxon>Bacteria</taxon>
        <taxon>Bacillati</taxon>
        <taxon>Bacillota</taxon>
        <taxon>Clostridia</taxon>
        <taxon>Lachnospirales</taxon>
        <taxon>Lachnospiraceae</taxon>
        <taxon>Blautia</taxon>
    </lineage>
</organism>
<dbReference type="EMBL" id="QROE01000002">
    <property type="protein sequence ID" value="RHK96937.1"/>
    <property type="molecule type" value="Genomic_DNA"/>
</dbReference>
<dbReference type="Pfam" id="PF17651">
    <property type="entry name" value="Raco_middle"/>
    <property type="match status" value="1"/>
</dbReference>
<dbReference type="SUPFAM" id="SSF54292">
    <property type="entry name" value="2Fe-2S ferredoxin-like"/>
    <property type="match status" value="1"/>
</dbReference>
<dbReference type="PANTHER" id="PTHR42895:SF2">
    <property type="entry name" value="IRON-SULFUR CLUSTER PROTEIN"/>
    <property type="match status" value="1"/>
</dbReference>
<dbReference type="InterPro" id="IPR027980">
    <property type="entry name" value="RACo_C"/>
</dbReference>
<dbReference type="PANTHER" id="PTHR42895">
    <property type="entry name" value="IRON-SULFUR CLUSTER-BINDING PROTEIN-RELATED"/>
    <property type="match status" value="1"/>
</dbReference>
<accession>A0A414W521</accession>
<gene>
    <name evidence="4" type="ORF">DW040_06660</name>
    <name evidence="3" type="ORF">DW222_03950</name>
    <name evidence="2" type="ORF">DW859_08995</name>
</gene>
<name>A0A414W521_9FIRM</name>
<evidence type="ECO:0000313" key="5">
    <source>
        <dbReference type="Proteomes" id="UP000265808"/>
    </source>
</evidence>
<dbReference type="Pfam" id="PF14574">
    <property type="entry name" value="RACo_C_ter"/>
    <property type="match status" value="1"/>
</dbReference>
<dbReference type="Proteomes" id="UP000284267">
    <property type="component" value="Unassembled WGS sequence"/>
</dbReference>
<dbReference type="Proteomes" id="UP000265808">
    <property type="component" value="Unassembled WGS sequence"/>
</dbReference>
<dbReference type="Pfam" id="PF00111">
    <property type="entry name" value="Fer2"/>
    <property type="match status" value="1"/>
</dbReference>
<evidence type="ECO:0000313" key="3">
    <source>
        <dbReference type="EMBL" id="RHH20392.1"/>
    </source>
</evidence>
<dbReference type="Proteomes" id="UP000284024">
    <property type="component" value="Unassembled WGS sequence"/>
</dbReference>
<comment type="caution">
    <text evidence="3">The sequence shown here is derived from an EMBL/GenBank/DDBJ whole genome shotgun (WGS) entry which is preliminary data.</text>
</comment>
<evidence type="ECO:0000313" key="2">
    <source>
        <dbReference type="EMBL" id="RHC07002.1"/>
    </source>
</evidence>
<feature type="domain" description="2Fe-2S ferredoxin-type" evidence="1">
    <location>
        <begin position="1"/>
        <end position="86"/>
    </location>
</feature>
<evidence type="ECO:0000313" key="7">
    <source>
        <dbReference type="Proteomes" id="UP000284267"/>
    </source>
</evidence>
<reference evidence="5 6" key="1">
    <citation type="submission" date="2018-08" db="EMBL/GenBank/DDBJ databases">
        <title>A genome reference for cultivated species of the human gut microbiota.</title>
        <authorList>
            <person name="Zou Y."/>
            <person name="Xue W."/>
            <person name="Luo G."/>
        </authorList>
    </citation>
    <scope>NUCLEOTIDE SEQUENCE [LARGE SCALE GENOMIC DNA]</scope>
    <source>
        <strain evidence="4 7">AF39-4</strain>
        <strain evidence="3 6">AM18-2AC</strain>
        <strain evidence="2 5">AM37-4AC</strain>
    </source>
</reference>
<dbReference type="InterPro" id="IPR001041">
    <property type="entry name" value="2Fe-2S_ferredoxin-type"/>
</dbReference>
<sequence>MEVGSFELPPMISLMEGLRKEGYQFAAACGGKGLCGKCRVRVMNEGTYITAEDKSVFTEEELNDGWRLACRVYPSDDLEIEFSLDDETEFEVLTGTLSEEDYGEEGNAGKITAVRENGYEVAVDIGTTTIAMELIGKDSHKVLGKAAFINSQRAYGADVISRIQASTEGRKEELQKCIRDDLEKGLKQLVKENELALTEIKNIVISGNTTMIHLLMGYDCSSLGVYPFTPVNIGLIRGNAEEILGMKEMDAEVQILPGISAYVGGDIVSGLFACDFDRKEEVCMLIDLGTNGEMAIGNKDRILVTSTAAGPAFEGGNITWGTGSIPGAICTVHIEENKAEVGTIKNAPPVGICGTGVVETAAELLKEELIDETGRLEDEYFDEGYPLAETKDNRMILFTQKDMREIQLAKAAIRAGAETLACRYGINKTEISKVYVAGGFGYKLDTDKAIAIGMFPEEFEGHIEAVGNSSLGGAGKYLCEADVEERVSSLVKVSEEIALSTDKVFNDFYMDAMFFE</sequence>